<gene>
    <name evidence="1" type="ORF">QQ008_06305</name>
</gene>
<accession>A0ABT8KJT1</accession>
<sequence>MKKLIFYAIVLIWLSACTEVVYKNPQPLNTGSLKTFPEELRGAYESVNDDEKITITLGERYYSLREDDDEQIDGNISSDSASLKYYKGYYFLSHKMDELPYWILRVAKVQPDGTLSVLAIDADNHSIMDELRNSLEVKRVEHDDEYDKFFLIEPTRKELIKLIEKKVFQEVYTFKKIN</sequence>
<proteinExistence type="predicted"/>
<keyword evidence="2" id="KW-1185">Reference proteome</keyword>
<dbReference type="RefSeq" id="WP_346750991.1">
    <property type="nucleotide sequence ID" value="NZ_JAUJEA010000002.1"/>
</dbReference>
<reference evidence="1" key="1">
    <citation type="submission" date="2023-06" db="EMBL/GenBank/DDBJ databases">
        <title>Genomic of Parafulvivirga corallium.</title>
        <authorList>
            <person name="Wang G."/>
        </authorList>
    </citation>
    <scope>NUCLEOTIDE SEQUENCE</scope>
    <source>
        <strain evidence="1">BMA10</strain>
    </source>
</reference>
<organism evidence="1 2">
    <name type="scientific">Splendidivirga corallicola</name>
    <dbReference type="NCBI Taxonomy" id="3051826"/>
    <lineage>
        <taxon>Bacteria</taxon>
        <taxon>Pseudomonadati</taxon>
        <taxon>Bacteroidota</taxon>
        <taxon>Cytophagia</taxon>
        <taxon>Cytophagales</taxon>
        <taxon>Splendidivirgaceae</taxon>
        <taxon>Splendidivirga</taxon>
    </lineage>
</organism>
<dbReference type="Proteomes" id="UP001172082">
    <property type="component" value="Unassembled WGS sequence"/>
</dbReference>
<evidence type="ECO:0008006" key="3">
    <source>
        <dbReference type="Google" id="ProtNLM"/>
    </source>
</evidence>
<name>A0ABT8KJT1_9BACT</name>
<comment type="caution">
    <text evidence="1">The sequence shown here is derived from an EMBL/GenBank/DDBJ whole genome shotgun (WGS) entry which is preliminary data.</text>
</comment>
<evidence type="ECO:0000313" key="2">
    <source>
        <dbReference type="Proteomes" id="UP001172082"/>
    </source>
</evidence>
<protein>
    <recommendedName>
        <fullName evidence="3">Lipoprotein</fullName>
    </recommendedName>
</protein>
<evidence type="ECO:0000313" key="1">
    <source>
        <dbReference type="EMBL" id="MDN5200961.1"/>
    </source>
</evidence>
<dbReference type="EMBL" id="JAUJEA010000002">
    <property type="protein sequence ID" value="MDN5200961.1"/>
    <property type="molecule type" value="Genomic_DNA"/>
</dbReference>
<dbReference type="PROSITE" id="PS51257">
    <property type="entry name" value="PROKAR_LIPOPROTEIN"/>
    <property type="match status" value="1"/>
</dbReference>